<reference evidence="2" key="2">
    <citation type="journal article" date="2017" name="Nat. Plants">
        <title>The Aegilops tauschii genome reveals multiple impacts of transposons.</title>
        <authorList>
            <person name="Zhao G."/>
            <person name="Zou C."/>
            <person name="Li K."/>
            <person name="Wang K."/>
            <person name="Li T."/>
            <person name="Gao L."/>
            <person name="Zhang X."/>
            <person name="Wang H."/>
            <person name="Yang Z."/>
            <person name="Liu X."/>
            <person name="Jiang W."/>
            <person name="Mao L."/>
            <person name="Kong X."/>
            <person name="Jiao Y."/>
            <person name="Jia J."/>
        </authorList>
    </citation>
    <scope>NUCLEOTIDE SEQUENCE [LARGE SCALE GENOMIC DNA]</scope>
    <source>
        <strain evidence="2">cv. AL8/78</strain>
    </source>
</reference>
<dbReference type="AlphaFoldDB" id="A0A453LSE8"/>
<evidence type="ECO:0000313" key="1">
    <source>
        <dbReference type="EnsemblPlants" id="AET5Gv20895100.1"/>
    </source>
</evidence>
<reference evidence="1" key="4">
    <citation type="submission" date="2019-03" db="UniProtKB">
        <authorList>
            <consortium name="EnsemblPlants"/>
        </authorList>
    </citation>
    <scope>IDENTIFICATION</scope>
</reference>
<dbReference type="Proteomes" id="UP000015105">
    <property type="component" value="Chromosome 5D"/>
</dbReference>
<reference evidence="1" key="5">
    <citation type="journal article" date="2021" name="G3 (Bethesda)">
        <title>Aegilops tauschii genome assembly Aet v5.0 features greater sequence contiguity and improved annotation.</title>
        <authorList>
            <person name="Wang L."/>
            <person name="Zhu T."/>
            <person name="Rodriguez J.C."/>
            <person name="Deal K.R."/>
            <person name="Dubcovsky J."/>
            <person name="McGuire P.E."/>
            <person name="Lux T."/>
            <person name="Spannagl M."/>
            <person name="Mayer K.F.X."/>
            <person name="Baldrich P."/>
            <person name="Meyers B.C."/>
            <person name="Huo N."/>
            <person name="Gu Y.Q."/>
            <person name="Zhou H."/>
            <person name="Devos K.M."/>
            <person name="Bennetzen J.L."/>
            <person name="Unver T."/>
            <person name="Budak H."/>
            <person name="Gulick P.J."/>
            <person name="Galiba G."/>
            <person name="Kalapos B."/>
            <person name="Nelson D.R."/>
            <person name="Li P."/>
            <person name="You F.M."/>
            <person name="Luo M.C."/>
            <person name="Dvorak J."/>
        </authorList>
    </citation>
    <scope>NUCLEOTIDE SEQUENCE [LARGE SCALE GENOMIC DNA]</scope>
    <source>
        <strain evidence="1">cv. AL8/78</strain>
    </source>
</reference>
<name>A0A453LSE8_AEGTS</name>
<evidence type="ECO:0000313" key="2">
    <source>
        <dbReference type="Proteomes" id="UP000015105"/>
    </source>
</evidence>
<proteinExistence type="predicted"/>
<keyword evidence="2" id="KW-1185">Reference proteome</keyword>
<dbReference type="Gramene" id="AET5Gv20895100.1">
    <property type="protein sequence ID" value="AET5Gv20895100.1"/>
    <property type="gene ID" value="AET5Gv20895100"/>
</dbReference>
<reference evidence="2" key="1">
    <citation type="journal article" date="2014" name="Science">
        <title>Ancient hybridizations among the ancestral genomes of bread wheat.</title>
        <authorList>
            <consortium name="International Wheat Genome Sequencing Consortium,"/>
            <person name="Marcussen T."/>
            <person name="Sandve S.R."/>
            <person name="Heier L."/>
            <person name="Spannagl M."/>
            <person name="Pfeifer M."/>
            <person name="Jakobsen K.S."/>
            <person name="Wulff B.B."/>
            <person name="Steuernagel B."/>
            <person name="Mayer K.F."/>
            <person name="Olsen O.A."/>
        </authorList>
    </citation>
    <scope>NUCLEOTIDE SEQUENCE [LARGE SCALE GENOMIC DNA]</scope>
    <source>
        <strain evidence="2">cv. AL8/78</strain>
    </source>
</reference>
<organism evidence="1 2">
    <name type="scientific">Aegilops tauschii subsp. strangulata</name>
    <name type="common">Goatgrass</name>
    <dbReference type="NCBI Taxonomy" id="200361"/>
    <lineage>
        <taxon>Eukaryota</taxon>
        <taxon>Viridiplantae</taxon>
        <taxon>Streptophyta</taxon>
        <taxon>Embryophyta</taxon>
        <taxon>Tracheophyta</taxon>
        <taxon>Spermatophyta</taxon>
        <taxon>Magnoliopsida</taxon>
        <taxon>Liliopsida</taxon>
        <taxon>Poales</taxon>
        <taxon>Poaceae</taxon>
        <taxon>BOP clade</taxon>
        <taxon>Pooideae</taxon>
        <taxon>Triticodae</taxon>
        <taxon>Triticeae</taxon>
        <taxon>Triticinae</taxon>
        <taxon>Aegilops</taxon>
    </lineage>
</organism>
<sequence>MFRYQQLPPHNLRLFPSPSRHALSTLFSHRGDTSRALIYHRSPSAVLTHRSKFRRGHEHAKRLVHLPRRSRVPIYVGGVCG</sequence>
<protein>
    <submittedName>
        <fullName evidence="1">Uncharacterized protein</fullName>
    </submittedName>
</protein>
<accession>A0A453LSE8</accession>
<reference evidence="1" key="3">
    <citation type="journal article" date="2017" name="Nature">
        <title>Genome sequence of the progenitor of the wheat D genome Aegilops tauschii.</title>
        <authorList>
            <person name="Luo M.C."/>
            <person name="Gu Y.Q."/>
            <person name="Puiu D."/>
            <person name="Wang H."/>
            <person name="Twardziok S.O."/>
            <person name="Deal K.R."/>
            <person name="Huo N."/>
            <person name="Zhu T."/>
            <person name="Wang L."/>
            <person name="Wang Y."/>
            <person name="McGuire P.E."/>
            <person name="Liu S."/>
            <person name="Long H."/>
            <person name="Ramasamy R.K."/>
            <person name="Rodriguez J.C."/>
            <person name="Van S.L."/>
            <person name="Yuan L."/>
            <person name="Wang Z."/>
            <person name="Xia Z."/>
            <person name="Xiao L."/>
            <person name="Anderson O.D."/>
            <person name="Ouyang S."/>
            <person name="Liang Y."/>
            <person name="Zimin A.V."/>
            <person name="Pertea G."/>
            <person name="Qi P."/>
            <person name="Bennetzen J.L."/>
            <person name="Dai X."/>
            <person name="Dawson M.W."/>
            <person name="Muller H.G."/>
            <person name="Kugler K."/>
            <person name="Rivarola-Duarte L."/>
            <person name="Spannagl M."/>
            <person name="Mayer K.F.X."/>
            <person name="Lu F.H."/>
            <person name="Bevan M.W."/>
            <person name="Leroy P."/>
            <person name="Li P."/>
            <person name="You F.M."/>
            <person name="Sun Q."/>
            <person name="Liu Z."/>
            <person name="Lyons E."/>
            <person name="Wicker T."/>
            <person name="Salzberg S.L."/>
            <person name="Devos K.M."/>
            <person name="Dvorak J."/>
        </authorList>
    </citation>
    <scope>NUCLEOTIDE SEQUENCE [LARGE SCALE GENOMIC DNA]</scope>
    <source>
        <strain evidence="1">cv. AL8/78</strain>
    </source>
</reference>
<dbReference type="EnsemblPlants" id="AET5Gv20895100.1">
    <property type="protein sequence ID" value="AET5Gv20895100.1"/>
    <property type="gene ID" value="AET5Gv20895100"/>
</dbReference>